<proteinExistence type="inferred from homology"/>
<keyword evidence="4 7" id="KW-0442">Lipid degradation</keyword>
<dbReference type="AlphaFoldDB" id="A0A3R7N558"/>
<dbReference type="EC" id="3.1.1.-" evidence="7"/>
<feature type="transmembrane region" description="Helical" evidence="8">
    <location>
        <begin position="610"/>
        <end position="632"/>
    </location>
</feature>
<dbReference type="EMBL" id="MKKU01000083">
    <property type="protein sequence ID" value="RNF25577.1"/>
    <property type="molecule type" value="Genomic_DNA"/>
</dbReference>
<comment type="caution">
    <text evidence="9">The sequence shown here is derived from an EMBL/GenBank/DDBJ whole genome shotgun (WGS) entry which is preliminary data.</text>
</comment>
<dbReference type="OrthoDB" id="443524at2759"/>
<evidence type="ECO:0000256" key="5">
    <source>
        <dbReference type="ARBA" id="ARBA00023098"/>
    </source>
</evidence>
<keyword evidence="5 7" id="KW-0443">Lipid metabolism</keyword>
<dbReference type="GO" id="GO:0009395">
    <property type="term" value="P:phospholipid catabolic process"/>
    <property type="evidence" value="ECO:0007669"/>
    <property type="project" value="TreeGrafter"/>
</dbReference>
<sequence>MRGAGAVTNFTVRVALLLLAAATALAAGGALAEVQQTGTVTTLQVRYNASANAFSVTEGALFGPVAATLRVNDSFSQTGWDVVEAAAAEAFLDSGPRLGEAERLRVAYQAMGYGEGYATQLRMEQTLNNTFLGEDGLGAVLRRNPQVEGWVEKHLAHMNTSAAAAAAGDEYGQQLKNMLSLLDGLLAGYNDRVRGRGPLLNRTWLFYLNFQEEVGDVARAVTPAAAFAQLQELSPRFLKDLHCSALVKLTPYDIFFSHVTWSSFNTMLRQYKTYRVGARSVTMTSYPGAVHSIDDWYMTHARLAVMETTNGVSNRSLFAGLSPNTVSEFLRVMIANFLATDSPSWVKYFARNNSGTYNNQWMVLNLGAVRNPGAPLPANTFWVAEQLPSSADASGVTAADMTEHLRKHGYWASYNIPYFENVYNVSGYPQKVEKKGDFFSYTKCPRARMFKRNHSDVVDLESMKRLMRYNNYKEDELSRIQNCKGAGTNNTCDPPYSAMLAIASRGDLNPPGNTTNYGPLAGHIGHINHGATDAKIGSWSGMVLDPGHYTAHVVCGPTSDQQPPFLWKEGLFTPMPEKVGLPDLYNFSFVTYTTDVFWDHTDKENTRNKWIGIGIGIGAAGLVLVSIAVVIFRAHRRAKLLSEETLLAQ</sequence>
<keyword evidence="3 7" id="KW-0378">Hydrolase</keyword>
<feature type="signal peptide" evidence="7">
    <location>
        <begin position="1"/>
        <end position="32"/>
    </location>
</feature>
<dbReference type="PANTHER" id="PTHR12370:SF3">
    <property type="entry name" value="PHOSPHOLIPASE B-LIKE 2-RELATED"/>
    <property type="match status" value="1"/>
</dbReference>
<name>A0A3R7N558_9TRYP</name>
<feature type="chain" id="PRO_5018379664" description="Phospholipase B-like" evidence="7">
    <location>
        <begin position="33"/>
        <end position="649"/>
    </location>
</feature>
<comment type="function">
    <text evidence="7">Putative phospholipase.</text>
</comment>
<keyword evidence="8" id="KW-1133">Transmembrane helix</keyword>
<organism evidence="9 10">
    <name type="scientific">Trypanosoma conorhini</name>
    <dbReference type="NCBI Taxonomy" id="83891"/>
    <lineage>
        <taxon>Eukaryota</taxon>
        <taxon>Discoba</taxon>
        <taxon>Euglenozoa</taxon>
        <taxon>Kinetoplastea</taxon>
        <taxon>Metakinetoplastina</taxon>
        <taxon>Trypanosomatida</taxon>
        <taxon>Trypanosomatidae</taxon>
        <taxon>Trypanosoma</taxon>
    </lineage>
</organism>
<protein>
    <recommendedName>
        <fullName evidence="7">Phospholipase B-like</fullName>
        <ecNumber evidence="7">3.1.1.-</ecNumber>
    </recommendedName>
</protein>
<dbReference type="Gene3D" id="3.60.60.30">
    <property type="match status" value="1"/>
</dbReference>
<dbReference type="InterPro" id="IPR007000">
    <property type="entry name" value="PLipase_B-like"/>
</dbReference>
<keyword evidence="2 7" id="KW-0732">Signal</keyword>
<comment type="similarity">
    <text evidence="1 7">Belongs to the phospholipase B-like family.</text>
</comment>
<evidence type="ECO:0000313" key="9">
    <source>
        <dbReference type="EMBL" id="RNF25577.1"/>
    </source>
</evidence>
<keyword evidence="8" id="KW-0812">Transmembrane</keyword>
<keyword evidence="10" id="KW-1185">Reference proteome</keyword>
<dbReference type="Proteomes" id="UP000284403">
    <property type="component" value="Unassembled WGS sequence"/>
</dbReference>
<dbReference type="GO" id="GO:0005576">
    <property type="term" value="C:extracellular region"/>
    <property type="evidence" value="ECO:0007669"/>
    <property type="project" value="TreeGrafter"/>
</dbReference>
<dbReference type="Pfam" id="PF04916">
    <property type="entry name" value="Phospholip_B"/>
    <property type="match status" value="1"/>
</dbReference>
<dbReference type="GeneID" id="40315868"/>
<evidence type="ECO:0000256" key="2">
    <source>
        <dbReference type="ARBA" id="ARBA00022729"/>
    </source>
</evidence>
<evidence type="ECO:0000313" key="10">
    <source>
        <dbReference type="Proteomes" id="UP000284403"/>
    </source>
</evidence>
<dbReference type="PANTHER" id="PTHR12370">
    <property type="entry name" value="PHOSPHOLIPASE B-RELATED"/>
    <property type="match status" value="1"/>
</dbReference>
<evidence type="ECO:0000256" key="1">
    <source>
        <dbReference type="ARBA" id="ARBA00007835"/>
    </source>
</evidence>
<evidence type="ECO:0000256" key="8">
    <source>
        <dbReference type="SAM" id="Phobius"/>
    </source>
</evidence>
<keyword evidence="6" id="KW-0325">Glycoprotein</keyword>
<reference evidence="9 10" key="1">
    <citation type="journal article" date="2018" name="BMC Genomics">
        <title>Genomic comparison of Trypanosoma conorhini and Trypanosoma rangeli to Trypanosoma cruzi strains of high and low virulence.</title>
        <authorList>
            <person name="Bradwell K.R."/>
            <person name="Koparde V.N."/>
            <person name="Matveyev A.V."/>
            <person name="Serrano M.G."/>
            <person name="Alves J.M."/>
            <person name="Parikh H."/>
            <person name="Huang B."/>
            <person name="Lee V."/>
            <person name="Espinosa-Alvarez O."/>
            <person name="Ortiz P.A."/>
            <person name="Costa-Martins A.G."/>
            <person name="Teixeira M.M."/>
            <person name="Buck G.A."/>
        </authorList>
    </citation>
    <scope>NUCLEOTIDE SEQUENCE [LARGE SCALE GENOMIC DNA]</scope>
    <source>
        <strain evidence="9 10">025E</strain>
    </source>
</reference>
<accession>A0A3R7N558</accession>
<gene>
    <name evidence="9" type="ORF">Tco025E_02257</name>
</gene>
<dbReference type="GO" id="GO:0004620">
    <property type="term" value="F:phospholipase activity"/>
    <property type="evidence" value="ECO:0007669"/>
    <property type="project" value="InterPro"/>
</dbReference>
<evidence type="ECO:0000256" key="3">
    <source>
        <dbReference type="ARBA" id="ARBA00022801"/>
    </source>
</evidence>
<evidence type="ECO:0000256" key="7">
    <source>
        <dbReference type="RuleBase" id="RU364138"/>
    </source>
</evidence>
<evidence type="ECO:0000256" key="4">
    <source>
        <dbReference type="ARBA" id="ARBA00022963"/>
    </source>
</evidence>
<keyword evidence="8" id="KW-0472">Membrane</keyword>
<dbReference type="RefSeq" id="XP_029230783.1">
    <property type="nucleotide sequence ID" value="XM_029369186.1"/>
</dbReference>
<evidence type="ECO:0000256" key="6">
    <source>
        <dbReference type="ARBA" id="ARBA00023180"/>
    </source>
</evidence>